<comment type="caution">
    <text evidence="3">The sequence shown here is derived from an EMBL/GenBank/DDBJ whole genome shotgun (WGS) entry which is preliminary data.</text>
</comment>
<dbReference type="InterPro" id="IPR018184">
    <property type="entry name" value="Integrin_alpha_C_CS"/>
</dbReference>
<protein>
    <recommendedName>
        <fullName evidence="4">Integrin alpha-2 domain-containing protein</fullName>
    </recommendedName>
</protein>
<name>A0A2A4JPJ7_HELVI</name>
<reference evidence="3" key="1">
    <citation type="submission" date="2017-09" db="EMBL/GenBank/DDBJ databases">
        <title>Contemporary evolution of a Lepidopteran species, Heliothis virescens, in response to modern agricultural practices.</title>
        <authorList>
            <person name="Fritz M.L."/>
            <person name="Deyonke A.M."/>
            <person name="Papanicolaou A."/>
            <person name="Micinski S."/>
            <person name="Westbrook J."/>
            <person name="Gould F."/>
        </authorList>
    </citation>
    <scope>NUCLEOTIDE SEQUENCE [LARGE SCALE GENOMIC DNA]</scope>
    <source>
        <strain evidence="3">HvINT-</strain>
        <tissue evidence="3">Whole body</tissue>
    </source>
</reference>
<evidence type="ECO:0000256" key="2">
    <source>
        <dbReference type="SAM" id="Phobius"/>
    </source>
</evidence>
<evidence type="ECO:0000256" key="1">
    <source>
        <dbReference type="SAM" id="MobiDB-lite"/>
    </source>
</evidence>
<organism evidence="3">
    <name type="scientific">Heliothis virescens</name>
    <name type="common">Tobacco budworm moth</name>
    <dbReference type="NCBI Taxonomy" id="7102"/>
    <lineage>
        <taxon>Eukaryota</taxon>
        <taxon>Metazoa</taxon>
        <taxon>Ecdysozoa</taxon>
        <taxon>Arthropoda</taxon>
        <taxon>Hexapoda</taxon>
        <taxon>Insecta</taxon>
        <taxon>Pterygota</taxon>
        <taxon>Neoptera</taxon>
        <taxon>Endopterygota</taxon>
        <taxon>Lepidoptera</taxon>
        <taxon>Glossata</taxon>
        <taxon>Ditrysia</taxon>
        <taxon>Noctuoidea</taxon>
        <taxon>Noctuidae</taxon>
        <taxon>Heliothinae</taxon>
        <taxon>Heliothis</taxon>
    </lineage>
</organism>
<keyword evidence="2" id="KW-1133">Transmembrane helix</keyword>
<feature type="transmembrane region" description="Helical" evidence="2">
    <location>
        <begin position="111"/>
        <end position="133"/>
    </location>
</feature>
<feature type="region of interest" description="Disordered" evidence="1">
    <location>
        <begin position="159"/>
        <end position="190"/>
    </location>
</feature>
<keyword evidence="2" id="KW-0472">Membrane</keyword>
<dbReference type="PROSITE" id="PS00242">
    <property type="entry name" value="INTEGRIN_ALPHA"/>
    <property type="match status" value="1"/>
</dbReference>
<dbReference type="AlphaFoldDB" id="A0A2A4JPJ7"/>
<proteinExistence type="predicted"/>
<gene>
    <name evidence="3" type="ORF">B5V51_14767</name>
</gene>
<dbReference type="Gene3D" id="1.20.5.930">
    <property type="entry name" value="Bicelle-embedded integrin alpha(iib) transmembrane segment"/>
    <property type="match status" value="1"/>
</dbReference>
<dbReference type="EMBL" id="NWSH01000931">
    <property type="protein sequence ID" value="PCG73504.1"/>
    <property type="molecule type" value="Genomic_DNA"/>
</dbReference>
<accession>A0A2A4JPJ7</accession>
<evidence type="ECO:0008006" key="4">
    <source>
        <dbReference type="Google" id="ProtNLM"/>
    </source>
</evidence>
<evidence type="ECO:0000313" key="3">
    <source>
        <dbReference type="EMBL" id="PCG73504.1"/>
    </source>
</evidence>
<keyword evidence="2" id="KW-0812">Transmembrane</keyword>
<sequence length="201" mass="23046">MEVRTNFTMEYRPYINSFKVSTSEGRCEKLEYRGAYSITYICRLLIKPYSTQKITGTTEIFGDNLKTLMNDKLSTKSVLTLDLDSRVAPLKSESVNEIKIKRELTLSRNKLLISLIALFIALILLAILIFVLYKCGFFKRKQQRKLLVMKESVRRKSIRQSHVSGADGHAEGLQMDVDEDPFDDVRPVTTNDNANLVDEKL</sequence>